<feature type="region of interest" description="Disordered" evidence="1">
    <location>
        <begin position="82"/>
        <end position="123"/>
    </location>
</feature>
<evidence type="ECO:0000256" key="1">
    <source>
        <dbReference type="SAM" id="MobiDB-lite"/>
    </source>
</evidence>
<keyword evidence="3" id="KW-1185">Reference proteome</keyword>
<dbReference type="RefSeq" id="WP_229718104.1">
    <property type="nucleotide sequence ID" value="NZ_BJUW01000003.1"/>
</dbReference>
<dbReference type="AlphaFoldDB" id="A0A511AC36"/>
<accession>A0A511AC36</accession>
<name>A0A511AC36_9MICO</name>
<protein>
    <submittedName>
        <fullName evidence="2">Uncharacterized protein</fullName>
    </submittedName>
</protein>
<reference evidence="2 3" key="1">
    <citation type="submission" date="2019-07" db="EMBL/GenBank/DDBJ databases">
        <title>Whole genome shotgun sequence of Microbacterium aerolatum NBRC 103071.</title>
        <authorList>
            <person name="Hosoyama A."/>
            <person name="Uohara A."/>
            <person name="Ohji S."/>
            <person name="Ichikawa N."/>
        </authorList>
    </citation>
    <scope>NUCLEOTIDE SEQUENCE [LARGE SCALE GENOMIC DNA]</scope>
    <source>
        <strain evidence="2 3">NBRC 103071</strain>
    </source>
</reference>
<dbReference type="EMBL" id="BJUW01000003">
    <property type="protein sequence ID" value="GEK85719.1"/>
    <property type="molecule type" value="Genomic_DNA"/>
</dbReference>
<comment type="caution">
    <text evidence="2">The sequence shown here is derived from an EMBL/GenBank/DDBJ whole genome shotgun (WGS) entry which is preliminary data.</text>
</comment>
<evidence type="ECO:0000313" key="2">
    <source>
        <dbReference type="EMBL" id="GEK85719.1"/>
    </source>
</evidence>
<sequence length="324" mass="35725">MRTDWAERFAAAAPASIDGDWLRPTADAPAEPRWGHADGLQVGIHPSRGPRGLLRIFTPYLDHPRERLVNFIAVEPIPVGTTERGYSELEPSSLDSGENGKRFWSMDDPDDLAPRNPLAPSRGAIDQVDGVERLTAWIGVERFDNGADVRVRVRFRADRPHEVEVAGFANEGSAALSNLVLTATMGNWARLRRLHLADRTVVPAELWPDHSGTGFTEHGRFPLADLGRDGVAAIVSATGDEDDPTAVAYSDDTAEHWHFLGRRAVQSWRVDDPHPDLEVLVNARWSYWASASPIPGGPAYENFEIVEPFRQGAAFRFSVEPVGT</sequence>
<dbReference type="Proteomes" id="UP000321225">
    <property type="component" value="Unassembled WGS sequence"/>
</dbReference>
<proteinExistence type="predicted"/>
<evidence type="ECO:0000313" key="3">
    <source>
        <dbReference type="Proteomes" id="UP000321225"/>
    </source>
</evidence>
<gene>
    <name evidence="2" type="ORF">MAE01_08950</name>
</gene>
<organism evidence="2 3">
    <name type="scientific">Microbacterium aerolatum</name>
    <dbReference type="NCBI Taxonomy" id="153731"/>
    <lineage>
        <taxon>Bacteria</taxon>
        <taxon>Bacillati</taxon>
        <taxon>Actinomycetota</taxon>
        <taxon>Actinomycetes</taxon>
        <taxon>Micrococcales</taxon>
        <taxon>Microbacteriaceae</taxon>
        <taxon>Microbacterium</taxon>
    </lineage>
</organism>